<dbReference type="EMBL" id="JAAEEH010000065">
    <property type="protein sequence ID" value="NDL68817.1"/>
    <property type="molecule type" value="Genomic_DNA"/>
</dbReference>
<sequence>MGIVIVTDSTCDLPVEYISQNNVYVIPFTFVLNGINYTDDFGKSLSYKEFYDGIRNGSMPTTAQITAYTFENEFRSFVSKGDSVIYIGFSSALSETFNGSVLARNEIMEANPEADITVIDSKSASVGQGLLVYYASEMLKQGKSKQEIVEWIESNKLKVNHWFTIDSLEHLKRGGRISATSAAIGGLLEVKPVLNVSNDGSLNVVKKIRGRKKSIRTLFEEYKTLAIKPEEQMIYIAHGDCIEDAEYLKSLILSETTPKDIVINSLGPIIGTHTGPGMVGVFFLGKER</sequence>
<dbReference type="InterPro" id="IPR043168">
    <property type="entry name" value="DegV_C"/>
</dbReference>
<protein>
    <submittedName>
        <fullName evidence="3">DegV family protein</fullName>
    </submittedName>
</protein>
<dbReference type="Pfam" id="PF02645">
    <property type="entry name" value="DegV"/>
    <property type="match status" value="1"/>
</dbReference>
<organism evidence="3 4">
    <name type="scientific">Anaerotalea alkaliphila</name>
    <dbReference type="NCBI Taxonomy" id="2662126"/>
    <lineage>
        <taxon>Bacteria</taxon>
        <taxon>Bacillati</taxon>
        <taxon>Bacillota</taxon>
        <taxon>Clostridia</taxon>
        <taxon>Eubacteriales</taxon>
        <taxon>Anaerotalea</taxon>
    </lineage>
</organism>
<dbReference type="PROSITE" id="PS51482">
    <property type="entry name" value="DEGV"/>
    <property type="match status" value="1"/>
</dbReference>
<evidence type="ECO:0000256" key="1">
    <source>
        <dbReference type="ARBA" id="ARBA00003238"/>
    </source>
</evidence>
<dbReference type="Gene3D" id="3.40.50.10440">
    <property type="entry name" value="Dihydroxyacetone kinase, domain 1"/>
    <property type="match status" value="1"/>
</dbReference>
<dbReference type="PANTHER" id="PTHR33434">
    <property type="entry name" value="DEGV DOMAIN-CONTAINING PROTEIN DR_1986-RELATED"/>
    <property type="match status" value="1"/>
</dbReference>
<name>A0A7X5HY51_9FIRM</name>
<accession>A0A7X5HY51</accession>
<dbReference type="NCBIfam" id="TIGR00762">
    <property type="entry name" value="DegV"/>
    <property type="match status" value="1"/>
</dbReference>
<dbReference type="AlphaFoldDB" id="A0A7X5HY51"/>
<evidence type="ECO:0000256" key="2">
    <source>
        <dbReference type="ARBA" id="ARBA00023121"/>
    </source>
</evidence>
<dbReference type="Gene3D" id="3.30.1180.10">
    <property type="match status" value="1"/>
</dbReference>
<dbReference type="GO" id="GO:0008289">
    <property type="term" value="F:lipid binding"/>
    <property type="evidence" value="ECO:0007669"/>
    <property type="project" value="UniProtKB-KW"/>
</dbReference>
<comment type="function">
    <text evidence="1">May bind long-chain fatty acids, such as palmitate, and may play a role in lipid transport or fatty acid metabolism.</text>
</comment>
<evidence type="ECO:0000313" key="4">
    <source>
        <dbReference type="Proteomes" id="UP000461585"/>
    </source>
</evidence>
<dbReference type="Proteomes" id="UP000461585">
    <property type="component" value="Unassembled WGS sequence"/>
</dbReference>
<evidence type="ECO:0000313" key="3">
    <source>
        <dbReference type="EMBL" id="NDL68817.1"/>
    </source>
</evidence>
<keyword evidence="2" id="KW-0446">Lipid-binding</keyword>
<keyword evidence="4" id="KW-1185">Reference proteome</keyword>
<dbReference type="PANTHER" id="PTHR33434:SF3">
    <property type="entry name" value="DEGV DOMAIN-CONTAINING PROTEIN YITS"/>
    <property type="match status" value="1"/>
</dbReference>
<gene>
    <name evidence="3" type="ORF">GXN74_13835</name>
</gene>
<reference evidence="3 4" key="1">
    <citation type="submission" date="2020-01" db="EMBL/GenBank/DDBJ databases">
        <title>Anaeroalcalibacter tamaniensis gen. nov., sp. nov., moderately halophilic strictly anaerobic fermenter bacterium from mud volcano of Taman peninsula.</title>
        <authorList>
            <person name="Frolova A."/>
            <person name="Merkel A.Y."/>
            <person name="Slobodkin A.I."/>
        </authorList>
    </citation>
    <scope>NUCLEOTIDE SEQUENCE [LARGE SCALE GENOMIC DNA]</scope>
    <source>
        <strain evidence="3 4">F-3ap</strain>
    </source>
</reference>
<dbReference type="Gene3D" id="2.20.28.50">
    <property type="entry name" value="degv family protein"/>
    <property type="match status" value="1"/>
</dbReference>
<proteinExistence type="predicted"/>
<comment type="caution">
    <text evidence="3">The sequence shown here is derived from an EMBL/GenBank/DDBJ whole genome shotgun (WGS) entry which is preliminary data.</text>
</comment>
<dbReference type="InterPro" id="IPR050270">
    <property type="entry name" value="DegV_domain_contain"/>
</dbReference>
<dbReference type="InterPro" id="IPR003797">
    <property type="entry name" value="DegV"/>
</dbReference>
<dbReference type="SUPFAM" id="SSF82549">
    <property type="entry name" value="DAK1/DegV-like"/>
    <property type="match status" value="1"/>
</dbReference>